<dbReference type="PANTHER" id="PTHR48098">
    <property type="entry name" value="ENTEROCHELIN ESTERASE-RELATED"/>
    <property type="match status" value="1"/>
</dbReference>
<evidence type="ECO:0000313" key="2">
    <source>
        <dbReference type="EMBL" id="MBB6109946.1"/>
    </source>
</evidence>
<dbReference type="InterPro" id="IPR000801">
    <property type="entry name" value="Esterase-like"/>
</dbReference>
<dbReference type="STRING" id="354630.SAMN05421821_105368"/>
<dbReference type="EMBL" id="JACHCA010000021">
    <property type="protein sequence ID" value="MBB6131254.1"/>
    <property type="molecule type" value="Genomic_DNA"/>
</dbReference>
<dbReference type="InterPro" id="IPR050583">
    <property type="entry name" value="Mycobacterial_A85_antigen"/>
</dbReference>
<dbReference type="EMBL" id="JACHCB010000005">
    <property type="protein sequence ID" value="MBB6109946.1"/>
    <property type="molecule type" value="Genomic_DNA"/>
</dbReference>
<evidence type="ECO:0000256" key="1">
    <source>
        <dbReference type="SAM" id="SignalP"/>
    </source>
</evidence>
<dbReference type="Proteomes" id="UP000541583">
    <property type="component" value="Unassembled WGS sequence"/>
</dbReference>
<dbReference type="AlphaFoldDB" id="A0A1N6Z277"/>
<gene>
    <name evidence="3" type="ORF">HDF22_005405</name>
    <name evidence="2" type="ORF">HDF23_002695</name>
</gene>
<organism evidence="3 5">
    <name type="scientific">Mucilaginibacter lappiensis</name>
    <dbReference type="NCBI Taxonomy" id="354630"/>
    <lineage>
        <taxon>Bacteria</taxon>
        <taxon>Pseudomonadati</taxon>
        <taxon>Bacteroidota</taxon>
        <taxon>Sphingobacteriia</taxon>
        <taxon>Sphingobacteriales</taxon>
        <taxon>Sphingobacteriaceae</taxon>
        <taxon>Mucilaginibacter</taxon>
    </lineage>
</organism>
<evidence type="ECO:0000313" key="3">
    <source>
        <dbReference type="EMBL" id="MBB6131254.1"/>
    </source>
</evidence>
<dbReference type="Proteomes" id="UP000548326">
    <property type="component" value="Unassembled WGS sequence"/>
</dbReference>
<dbReference type="SUPFAM" id="SSF53474">
    <property type="entry name" value="alpha/beta-Hydrolases"/>
    <property type="match status" value="1"/>
</dbReference>
<sequence length="295" mass="33797">MKIYFKLSLLLLLLSTGTTFAQHIGKVIDEQNIKSDILKHNVKYAIYLPPDYETSNRTYPVVYLLHGYGDDQTGWLQFGEINHYADKAIAEGKIPPMIIVMPDAQTTYYINSYDGKQNYEDFFFTEFIPDIEREYHIKAEKKYRGVAGLSMGGFGTLVYSIKHPEMFSAAAAMSAAVRSDEDLMAIPDARWAEVYSKVFGPDLKGRERLNATWQNYSILGLVQSKTTEELNTVRYWIDCGDDDPLSKGNSLLHIALMEKKVPHEFRIRDGGHNWTYWRTGITDALEFIGDSFRQK</sequence>
<dbReference type="RefSeq" id="WP_076373695.1">
    <property type="nucleotide sequence ID" value="NZ_FTMG01000005.1"/>
</dbReference>
<feature type="chain" id="PRO_5044563111" evidence="1">
    <location>
        <begin position="22"/>
        <end position="295"/>
    </location>
</feature>
<dbReference type="Pfam" id="PF00756">
    <property type="entry name" value="Esterase"/>
    <property type="match status" value="1"/>
</dbReference>
<evidence type="ECO:0000313" key="5">
    <source>
        <dbReference type="Proteomes" id="UP000548326"/>
    </source>
</evidence>
<feature type="signal peptide" evidence="1">
    <location>
        <begin position="1"/>
        <end position="21"/>
    </location>
</feature>
<protein>
    <submittedName>
        <fullName evidence="3">Enterochelin esterase-like enzyme</fullName>
    </submittedName>
</protein>
<dbReference type="GO" id="GO:0016747">
    <property type="term" value="F:acyltransferase activity, transferring groups other than amino-acyl groups"/>
    <property type="evidence" value="ECO:0007669"/>
    <property type="project" value="TreeGrafter"/>
</dbReference>
<accession>A0A1N6Z277</accession>
<keyword evidence="1" id="KW-0732">Signal</keyword>
<comment type="caution">
    <text evidence="3">The sequence shown here is derived from an EMBL/GenBank/DDBJ whole genome shotgun (WGS) entry which is preliminary data.</text>
</comment>
<keyword evidence="4" id="KW-1185">Reference proteome</keyword>
<dbReference type="PANTHER" id="PTHR48098:SF1">
    <property type="entry name" value="DIACYLGLYCEROL ACYLTRANSFERASE_MYCOLYLTRANSFERASE AG85A"/>
    <property type="match status" value="1"/>
</dbReference>
<reference evidence="4 5" key="1">
    <citation type="submission" date="2020-08" db="EMBL/GenBank/DDBJ databases">
        <title>Genomic Encyclopedia of Type Strains, Phase IV (KMG-V): Genome sequencing to study the core and pangenomes of soil and plant-associated prokaryotes.</title>
        <authorList>
            <person name="Whitman W."/>
        </authorList>
    </citation>
    <scope>NUCLEOTIDE SEQUENCE [LARGE SCALE GENOMIC DNA]</scope>
    <source>
        <strain evidence="2 4">ANJLi2</strain>
        <strain evidence="3 5">MP601</strain>
    </source>
</reference>
<dbReference type="OrthoDB" id="9803578at2"/>
<dbReference type="Gene3D" id="3.40.50.1820">
    <property type="entry name" value="alpha/beta hydrolase"/>
    <property type="match status" value="1"/>
</dbReference>
<name>A0A1N6Z277_9SPHI</name>
<dbReference type="InterPro" id="IPR029058">
    <property type="entry name" value="AB_hydrolase_fold"/>
</dbReference>
<proteinExistence type="predicted"/>
<evidence type="ECO:0000313" key="4">
    <source>
        <dbReference type="Proteomes" id="UP000541583"/>
    </source>
</evidence>